<protein>
    <submittedName>
        <fullName evidence="3">F-box protein At4g02760-like isoform X1</fullName>
    </submittedName>
</protein>
<feature type="region of interest" description="Disordered" evidence="1">
    <location>
        <begin position="418"/>
        <end position="451"/>
    </location>
</feature>
<dbReference type="Gene3D" id="3.80.10.10">
    <property type="entry name" value="Ribonuclease Inhibitor"/>
    <property type="match status" value="1"/>
</dbReference>
<feature type="region of interest" description="Disordered" evidence="1">
    <location>
        <begin position="1"/>
        <end position="23"/>
    </location>
</feature>
<organism evidence="2 3">
    <name type="scientific">Camelina sativa</name>
    <name type="common">False flax</name>
    <name type="synonym">Myagrum sativum</name>
    <dbReference type="NCBI Taxonomy" id="90675"/>
    <lineage>
        <taxon>Eukaryota</taxon>
        <taxon>Viridiplantae</taxon>
        <taxon>Streptophyta</taxon>
        <taxon>Embryophyta</taxon>
        <taxon>Tracheophyta</taxon>
        <taxon>Spermatophyta</taxon>
        <taxon>Magnoliopsida</taxon>
        <taxon>eudicotyledons</taxon>
        <taxon>Gunneridae</taxon>
        <taxon>Pentapetalae</taxon>
        <taxon>rosids</taxon>
        <taxon>malvids</taxon>
        <taxon>Brassicales</taxon>
        <taxon>Brassicaceae</taxon>
        <taxon>Camelineae</taxon>
        <taxon>Camelina</taxon>
    </lineage>
</organism>
<accession>A0ABM0TRL2</accession>
<dbReference type="InterPro" id="IPR032675">
    <property type="entry name" value="LRR_dom_sf"/>
</dbReference>
<dbReference type="SUPFAM" id="SSF52047">
    <property type="entry name" value="RNI-like"/>
    <property type="match status" value="1"/>
</dbReference>
<dbReference type="InterPro" id="IPR036047">
    <property type="entry name" value="F-box-like_dom_sf"/>
</dbReference>
<evidence type="ECO:0000313" key="2">
    <source>
        <dbReference type="Proteomes" id="UP000694864"/>
    </source>
</evidence>
<reference evidence="2" key="1">
    <citation type="journal article" date="2014" name="Nat. Commun.">
        <title>The emerging biofuel crop Camelina sativa retains a highly undifferentiated hexaploid genome structure.</title>
        <authorList>
            <person name="Kagale S."/>
            <person name="Koh C."/>
            <person name="Nixon J."/>
            <person name="Bollina V."/>
            <person name="Clarke W.E."/>
            <person name="Tuteja R."/>
            <person name="Spillane C."/>
            <person name="Robinson S.J."/>
            <person name="Links M.G."/>
            <person name="Clarke C."/>
            <person name="Higgins E.E."/>
            <person name="Huebert T."/>
            <person name="Sharpe A.G."/>
            <person name="Parkin I.A."/>
        </authorList>
    </citation>
    <scope>NUCLEOTIDE SEQUENCE [LARGE SCALE GENOMIC DNA]</scope>
    <source>
        <strain evidence="2">cv. DH55</strain>
    </source>
</reference>
<reference evidence="3" key="2">
    <citation type="submission" date="2025-08" db="UniProtKB">
        <authorList>
            <consortium name="RefSeq"/>
        </authorList>
    </citation>
    <scope>IDENTIFICATION</scope>
    <source>
        <tissue evidence="3">Leaf</tissue>
    </source>
</reference>
<evidence type="ECO:0000313" key="3">
    <source>
        <dbReference type="RefSeq" id="XP_010430200.1"/>
    </source>
</evidence>
<evidence type="ECO:0000256" key="1">
    <source>
        <dbReference type="SAM" id="MobiDB-lite"/>
    </source>
</evidence>
<gene>
    <name evidence="3" type="primary">LOC104714507</name>
</gene>
<keyword evidence="2" id="KW-1185">Reference proteome</keyword>
<sequence length="451" mass="50343">MEPSQNPRKRLCRFQNPNPNSLPNVPSFEQSHVDLTISSFLSLPDLPSLSSPLSLSSSFDRAVEKLFDSSGGDDDSVQDLLTARALQLSSLLQDSTKRFFRNRASLHNSNSWPLCHDLTVKVFSMVDTKSLMQVSACCTMFRKCAMDSFCYSHIDLTSVDVRSSVVCRMILNAGKELRSLKFGCPDRSTNSLLSEGCLDTLTYQGGFLGKLLGSLHIYNLKWLDEDSLYRALLVCIKLTDLKIVGLVQSLDSVLNRLTRKCQHLFLEKEFGYDKPYPICGLSFEINCPYMTSLSLIGFDLSDRNAYLIIKGLRKLKYLNLSRTKIITGRFLRDVCHDDCIDSLLETLILRDCDSLEERDVCLFLNSLLTGNFRFIRHIDVSNEAGLIYGNKTCSKPVFPLEKLNEERPGITFVAEFRTPASSSSSSSSPSPSPSSSSGYSSSSSGTDDDED</sequence>
<name>A0ABM0TRL2_CAMSA</name>
<dbReference type="RefSeq" id="XP_010430200.1">
    <property type="nucleotide sequence ID" value="XM_010431898.2"/>
</dbReference>
<proteinExistence type="predicted"/>
<dbReference type="Proteomes" id="UP000694864">
    <property type="component" value="Chromosome 2"/>
</dbReference>
<feature type="compositionally biased region" description="Low complexity" evidence="1">
    <location>
        <begin position="421"/>
        <end position="444"/>
    </location>
</feature>
<dbReference type="GeneID" id="104714507"/>
<dbReference type="SUPFAM" id="SSF81383">
    <property type="entry name" value="F-box domain"/>
    <property type="match status" value="1"/>
</dbReference>